<dbReference type="NCBIfam" id="TIGR01357">
    <property type="entry name" value="aroB"/>
    <property type="match status" value="1"/>
</dbReference>
<evidence type="ECO:0000256" key="4">
    <source>
        <dbReference type="ARBA" id="ARBA00004496"/>
    </source>
</evidence>
<dbReference type="GO" id="GO:0005737">
    <property type="term" value="C:cytoplasm"/>
    <property type="evidence" value="ECO:0007669"/>
    <property type="project" value="UniProtKB-SubCell"/>
</dbReference>
<evidence type="ECO:0000256" key="16">
    <source>
        <dbReference type="ARBA" id="ARBA00023239"/>
    </source>
</evidence>
<feature type="domain" description="3-dehydroquinate synthase C-terminal" evidence="20">
    <location>
        <begin position="179"/>
        <end position="323"/>
    </location>
</feature>
<dbReference type="RefSeq" id="WP_101330591.1">
    <property type="nucleotide sequence ID" value="NZ_PJNH01000001.1"/>
</dbReference>
<keyword evidence="13 18" id="KW-0862">Zinc</keyword>
<comment type="subcellular location">
    <subcellularLocation>
        <location evidence="4 18">Cytoplasm</location>
    </subcellularLocation>
</comment>
<dbReference type="Pfam" id="PF01761">
    <property type="entry name" value="DHQ_synthase"/>
    <property type="match status" value="1"/>
</dbReference>
<feature type="binding site" evidence="18">
    <location>
        <position position="182"/>
    </location>
    <ligand>
        <name>Zn(2+)</name>
        <dbReference type="ChEBI" id="CHEBI:29105"/>
    </ligand>
</feature>
<feature type="binding site" evidence="18">
    <location>
        <begin position="128"/>
        <end position="129"/>
    </location>
    <ligand>
        <name>NAD(+)</name>
        <dbReference type="ChEBI" id="CHEBI:57540"/>
    </ligand>
</feature>
<dbReference type="EC" id="4.2.3.4" evidence="7 18"/>
<name>A0A2I0QWX7_9BACI</name>
<keyword evidence="12 18" id="KW-0547">Nucleotide-binding</keyword>
<keyword evidence="10 18" id="KW-0028">Amino-acid biosynthesis</keyword>
<evidence type="ECO:0000256" key="14">
    <source>
        <dbReference type="ARBA" id="ARBA00023027"/>
    </source>
</evidence>
<dbReference type="GO" id="GO:0046872">
    <property type="term" value="F:metal ion binding"/>
    <property type="evidence" value="ECO:0007669"/>
    <property type="project" value="UniProtKB-KW"/>
</dbReference>
<evidence type="ECO:0000259" key="19">
    <source>
        <dbReference type="Pfam" id="PF01761"/>
    </source>
</evidence>
<comment type="caution">
    <text evidence="18">Lacks conserved residue(s) required for the propagation of feature annotation.</text>
</comment>
<comment type="catalytic activity">
    <reaction evidence="1 18">
        <text>7-phospho-2-dehydro-3-deoxy-D-arabino-heptonate = 3-dehydroquinate + phosphate</text>
        <dbReference type="Rhea" id="RHEA:21968"/>
        <dbReference type="ChEBI" id="CHEBI:32364"/>
        <dbReference type="ChEBI" id="CHEBI:43474"/>
        <dbReference type="ChEBI" id="CHEBI:58394"/>
        <dbReference type="EC" id="4.2.3.4"/>
    </reaction>
</comment>
<evidence type="ECO:0000256" key="1">
    <source>
        <dbReference type="ARBA" id="ARBA00001393"/>
    </source>
</evidence>
<evidence type="ECO:0000256" key="11">
    <source>
        <dbReference type="ARBA" id="ARBA00022723"/>
    </source>
</evidence>
<evidence type="ECO:0000256" key="5">
    <source>
        <dbReference type="ARBA" id="ARBA00004661"/>
    </source>
</evidence>
<accession>A0A2I0QWX7</accession>
<dbReference type="InterPro" id="IPR030960">
    <property type="entry name" value="DHQS/DOIS_N"/>
</dbReference>
<evidence type="ECO:0000256" key="2">
    <source>
        <dbReference type="ARBA" id="ARBA00001911"/>
    </source>
</evidence>
<feature type="binding site" evidence="18">
    <location>
        <position position="140"/>
    </location>
    <ligand>
        <name>NAD(+)</name>
        <dbReference type="ChEBI" id="CHEBI:57540"/>
    </ligand>
</feature>
<dbReference type="AlphaFoldDB" id="A0A2I0QWX7"/>
<dbReference type="Pfam" id="PF24621">
    <property type="entry name" value="DHQS_C"/>
    <property type="match status" value="1"/>
</dbReference>
<evidence type="ECO:0000313" key="22">
    <source>
        <dbReference type="Proteomes" id="UP000243524"/>
    </source>
</evidence>
<dbReference type="SUPFAM" id="SSF56796">
    <property type="entry name" value="Dehydroquinate synthase-like"/>
    <property type="match status" value="1"/>
</dbReference>
<dbReference type="EMBL" id="PJNH01000001">
    <property type="protein sequence ID" value="PKR78847.1"/>
    <property type="molecule type" value="Genomic_DNA"/>
</dbReference>
<keyword evidence="14 18" id="KW-0520">NAD</keyword>
<feature type="binding site" evidence="18">
    <location>
        <position position="149"/>
    </location>
    <ligand>
        <name>NAD(+)</name>
        <dbReference type="ChEBI" id="CHEBI:57540"/>
    </ligand>
</feature>
<dbReference type="Proteomes" id="UP000243524">
    <property type="component" value="Unassembled WGS sequence"/>
</dbReference>
<dbReference type="GO" id="GO:0003856">
    <property type="term" value="F:3-dehydroquinate synthase activity"/>
    <property type="evidence" value="ECO:0007669"/>
    <property type="project" value="UniProtKB-UniRule"/>
</dbReference>
<dbReference type="PIRSF" id="PIRSF001455">
    <property type="entry name" value="DHQ_synth"/>
    <property type="match status" value="1"/>
</dbReference>
<keyword evidence="17 18" id="KW-0170">Cobalt</keyword>
<dbReference type="CDD" id="cd08195">
    <property type="entry name" value="DHQS"/>
    <property type="match status" value="1"/>
</dbReference>
<dbReference type="InterPro" id="IPR056179">
    <property type="entry name" value="DHQS_C"/>
</dbReference>
<dbReference type="OrthoDB" id="9806583at2"/>
<dbReference type="InterPro" id="IPR030963">
    <property type="entry name" value="DHQ_synth_fam"/>
</dbReference>
<comment type="caution">
    <text evidence="21">The sequence shown here is derived from an EMBL/GenBank/DDBJ whole genome shotgun (WGS) entry which is preliminary data.</text>
</comment>
<dbReference type="InterPro" id="IPR016037">
    <property type="entry name" value="DHQ_synth_AroB"/>
</dbReference>
<comment type="function">
    <text evidence="18">Catalyzes the conversion of 3-deoxy-D-arabino-heptulosonate 7-phosphate (DAHP) to dehydroquinate (DHQ).</text>
</comment>
<dbReference type="PANTHER" id="PTHR43622:SF7">
    <property type="entry name" value="3-DEHYDROQUINATE SYNTHASE, CHLOROPLASTIC"/>
    <property type="match status" value="1"/>
</dbReference>
<reference evidence="21 22" key="1">
    <citation type="submission" date="2017-06" db="EMBL/GenBank/DDBJ databases">
        <title>the draft geome sequence of Illustriluteabacillus marina B3227.</title>
        <authorList>
            <person name="He R.-H."/>
            <person name="Du Z.-J."/>
        </authorList>
    </citation>
    <scope>NUCLEOTIDE SEQUENCE [LARGE SCALE GENOMIC DNA]</scope>
    <source>
        <strain evidence="21 22">B3227</strain>
    </source>
</reference>
<feature type="domain" description="3-dehydroquinate synthase N-terminal" evidence="19">
    <location>
        <begin position="66"/>
        <end position="177"/>
    </location>
</feature>
<gene>
    <name evidence="18" type="primary">aroB</name>
    <name evidence="21" type="ORF">CEY16_03580</name>
</gene>
<evidence type="ECO:0000256" key="10">
    <source>
        <dbReference type="ARBA" id="ARBA00022605"/>
    </source>
</evidence>
<feature type="binding site" evidence="18">
    <location>
        <begin position="167"/>
        <end position="170"/>
    </location>
    <ligand>
        <name>NAD(+)</name>
        <dbReference type="ChEBI" id="CHEBI:57540"/>
    </ligand>
</feature>
<evidence type="ECO:0000256" key="15">
    <source>
        <dbReference type="ARBA" id="ARBA00023141"/>
    </source>
</evidence>
<evidence type="ECO:0000256" key="12">
    <source>
        <dbReference type="ARBA" id="ARBA00022741"/>
    </source>
</evidence>
<comment type="cofactor">
    <cofactor evidence="2 18">
        <name>NAD(+)</name>
        <dbReference type="ChEBI" id="CHEBI:57540"/>
    </cofactor>
</comment>
<evidence type="ECO:0000256" key="7">
    <source>
        <dbReference type="ARBA" id="ARBA00013031"/>
    </source>
</evidence>
<dbReference type="FunFam" id="3.40.50.1970:FF:000007">
    <property type="entry name" value="Pentafunctional AROM polypeptide"/>
    <property type="match status" value="1"/>
</dbReference>
<evidence type="ECO:0000256" key="13">
    <source>
        <dbReference type="ARBA" id="ARBA00022833"/>
    </source>
</evidence>
<evidence type="ECO:0000313" key="21">
    <source>
        <dbReference type="EMBL" id="PKR78847.1"/>
    </source>
</evidence>
<dbReference type="GO" id="GO:0009423">
    <property type="term" value="P:chorismate biosynthetic process"/>
    <property type="evidence" value="ECO:0007669"/>
    <property type="project" value="UniProtKB-UniRule"/>
</dbReference>
<dbReference type="GO" id="GO:0009073">
    <property type="term" value="P:aromatic amino acid family biosynthetic process"/>
    <property type="evidence" value="ECO:0007669"/>
    <property type="project" value="UniProtKB-KW"/>
</dbReference>
<evidence type="ECO:0000256" key="8">
    <source>
        <dbReference type="ARBA" id="ARBA00017684"/>
    </source>
</evidence>
<dbReference type="PANTHER" id="PTHR43622">
    <property type="entry name" value="3-DEHYDROQUINATE SYNTHASE"/>
    <property type="match status" value="1"/>
</dbReference>
<protein>
    <recommendedName>
        <fullName evidence="8 18">3-dehydroquinate synthase</fullName>
        <shortName evidence="18">DHQS</shortName>
        <ecNumber evidence="7 18">4.2.3.4</ecNumber>
    </recommendedName>
</protein>
<dbReference type="HAMAP" id="MF_00110">
    <property type="entry name" value="DHQ_synthase"/>
    <property type="match status" value="1"/>
</dbReference>
<feature type="binding site" evidence="18">
    <location>
        <position position="245"/>
    </location>
    <ligand>
        <name>Zn(2+)</name>
        <dbReference type="ChEBI" id="CHEBI:29105"/>
    </ligand>
</feature>
<keyword evidence="11 18" id="KW-0479">Metal-binding</keyword>
<keyword evidence="16 18" id="KW-0456">Lyase</keyword>
<dbReference type="Gene3D" id="1.20.1090.10">
    <property type="entry name" value="Dehydroquinate synthase-like - alpha domain"/>
    <property type="match status" value="1"/>
</dbReference>
<comment type="similarity">
    <text evidence="6 18">Belongs to the sugar phosphate cyclases superfamily. Dehydroquinate synthase family.</text>
</comment>
<comment type="cofactor">
    <cofactor evidence="18">
        <name>Co(2+)</name>
        <dbReference type="ChEBI" id="CHEBI:48828"/>
    </cofactor>
    <cofactor evidence="18">
        <name>Zn(2+)</name>
        <dbReference type="ChEBI" id="CHEBI:29105"/>
    </cofactor>
    <text evidence="18">Binds 1 divalent metal cation per subunit. Can use either Co(2+) or Zn(2+).</text>
</comment>
<evidence type="ECO:0000256" key="18">
    <source>
        <dbReference type="HAMAP-Rule" id="MF_00110"/>
    </source>
</evidence>
<proteinExistence type="inferred from homology"/>
<dbReference type="UniPathway" id="UPA00053">
    <property type="reaction ID" value="UER00085"/>
</dbReference>
<evidence type="ECO:0000256" key="17">
    <source>
        <dbReference type="ARBA" id="ARBA00023285"/>
    </source>
</evidence>
<dbReference type="GO" id="GO:0000166">
    <property type="term" value="F:nucleotide binding"/>
    <property type="evidence" value="ECO:0007669"/>
    <property type="project" value="UniProtKB-KW"/>
</dbReference>
<evidence type="ECO:0000256" key="3">
    <source>
        <dbReference type="ARBA" id="ARBA00001947"/>
    </source>
</evidence>
<evidence type="ECO:0000256" key="6">
    <source>
        <dbReference type="ARBA" id="ARBA00005412"/>
    </source>
</evidence>
<evidence type="ECO:0000259" key="20">
    <source>
        <dbReference type="Pfam" id="PF24621"/>
    </source>
</evidence>
<dbReference type="Gene3D" id="3.40.50.1970">
    <property type="match status" value="1"/>
</dbReference>
<dbReference type="InterPro" id="IPR050071">
    <property type="entry name" value="Dehydroquinate_synthase"/>
</dbReference>
<comment type="pathway">
    <text evidence="5 18">Metabolic intermediate biosynthesis; chorismate biosynthesis; chorismate from D-erythrose 4-phosphate and phosphoenolpyruvate: step 2/7.</text>
</comment>
<evidence type="ECO:0000256" key="9">
    <source>
        <dbReference type="ARBA" id="ARBA00022490"/>
    </source>
</evidence>
<dbReference type="GO" id="GO:0008652">
    <property type="term" value="P:amino acid biosynthetic process"/>
    <property type="evidence" value="ECO:0007669"/>
    <property type="project" value="UniProtKB-KW"/>
</dbReference>
<keyword evidence="15 18" id="KW-0057">Aromatic amino acid biosynthesis</keyword>
<organism evidence="21 22">
    <name type="scientific">Halalkalibacillus sediminis</name>
    <dbReference type="NCBI Taxonomy" id="2018042"/>
    <lineage>
        <taxon>Bacteria</taxon>
        <taxon>Bacillati</taxon>
        <taxon>Bacillota</taxon>
        <taxon>Bacilli</taxon>
        <taxon>Bacillales</taxon>
        <taxon>Bacillaceae</taxon>
        <taxon>Halalkalibacillus</taxon>
    </lineage>
</organism>
<feature type="binding site" evidence="18">
    <location>
        <position position="262"/>
    </location>
    <ligand>
        <name>Zn(2+)</name>
        <dbReference type="ChEBI" id="CHEBI:29105"/>
    </ligand>
</feature>
<keyword evidence="9 18" id="KW-0963">Cytoplasm</keyword>
<comment type="cofactor">
    <cofactor evidence="3">
        <name>Zn(2+)</name>
        <dbReference type="ChEBI" id="CHEBI:29105"/>
    </cofactor>
</comment>
<keyword evidence="22" id="KW-1185">Reference proteome</keyword>
<sequence length="365" mass="41886">MNTISVSSKERNYQIHVGKDIRHQSGGFLKEFSYSKVAIITDENVAKLYLDDVRKSLEPYFEVEELIVPAGELSKSLHQFEEIQSKLIEKGFDRHSALIALGGGMIGDLVGFVASTYMRGIGFIQMPTTLLAHDSSIGGKVAINFDGTKNLIGQFYSPELVIYDVDTFNTLNDRELRSGFAEMVKHGFIESKDFLTTIKNDMSESINFKDKEFINILAESILIKKRYVQTDEYEKSIRRYLNLGHTWGHAIEASSKDSELRHGECVMMGMLFALYLSDQMNGQENQLFNDSIIAWIRKLNFQLIPRESKLDEWLYQMQRDKKNSEHNISFVLLESIGKPYSMNLDSDVVRRHLESYLKLMKDEVV</sequence>